<dbReference type="AlphaFoldDB" id="A0A0M3IT93"/>
<dbReference type="WBParaSite" id="ALUE_0002197101-mRNA-1">
    <property type="protein sequence ID" value="ALUE_0002197101-mRNA-1"/>
    <property type="gene ID" value="ALUE_0002197101"/>
</dbReference>
<evidence type="ECO:0000313" key="2">
    <source>
        <dbReference type="Proteomes" id="UP000036681"/>
    </source>
</evidence>
<organism evidence="2 3">
    <name type="scientific">Ascaris lumbricoides</name>
    <name type="common">Giant roundworm</name>
    <dbReference type="NCBI Taxonomy" id="6252"/>
    <lineage>
        <taxon>Eukaryota</taxon>
        <taxon>Metazoa</taxon>
        <taxon>Ecdysozoa</taxon>
        <taxon>Nematoda</taxon>
        <taxon>Chromadorea</taxon>
        <taxon>Rhabditida</taxon>
        <taxon>Spirurina</taxon>
        <taxon>Ascaridomorpha</taxon>
        <taxon>Ascaridoidea</taxon>
        <taxon>Ascarididae</taxon>
        <taxon>Ascaris</taxon>
    </lineage>
</organism>
<keyword evidence="2" id="KW-1185">Reference proteome</keyword>
<feature type="region of interest" description="Disordered" evidence="1">
    <location>
        <begin position="1"/>
        <end position="31"/>
    </location>
</feature>
<name>A0A0M3IT93_ASCLU</name>
<protein>
    <submittedName>
        <fullName evidence="3">Uncharacterized protein</fullName>
    </submittedName>
</protein>
<reference evidence="3" key="1">
    <citation type="submission" date="2017-02" db="UniProtKB">
        <authorList>
            <consortium name="WormBaseParasite"/>
        </authorList>
    </citation>
    <scope>IDENTIFICATION</scope>
</reference>
<evidence type="ECO:0000256" key="1">
    <source>
        <dbReference type="SAM" id="MobiDB-lite"/>
    </source>
</evidence>
<accession>A0A0M3IT93</accession>
<sequence>MADEIRRRRRLENSMLDEEDSDGPTTTGDVLADEPVLGLAYTGPQFPLLFRPRTRTLSSTRSSISEIGDHYEREGLLHPEKVLRLIQIIQA</sequence>
<dbReference type="Proteomes" id="UP000036681">
    <property type="component" value="Unplaced"/>
</dbReference>
<proteinExistence type="predicted"/>
<evidence type="ECO:0000313" key="3">
    <source>
        <dbReference type="WBParaSite" id="ALUE_0002197101-mRNA-1"/>
    </source>
</evidence>